<dbReference type="KEGG" id="sphh:SDAV_00645"/>
<dbReference type="Proteomes" id="UP000253689">
    <property type="component" value="Chromosome"/>
</dbReference>
<protein>
    <submittedName>
        <fullName evidence="2">Lipoprotein</fullName>
    </submittedName>
</protein>
<feature type="chain" id="PRO_5016658460" evidence="1">
    <location>
        <begin position="23"/>
        <end position="169"/>
    </location>
</feature>
<name>A0A345DN48_9MOLU</name>
<keyword evidence="3" id="KW-1185">Reference proteome</keyword>
<gene>
    <name evidence="2" type="ORF">SDAV_00645</name>
</gene>
<dbReference type="AlphaFoldDB" id="A0A345DN48"/>
<keyword evidence="2" id="KW-0449">Lipoprotein</keyword>
<organism evidence="2 3">
    <name type="scientific">Spiroplasma phoeniceum P40</name>
    <dbReference type="NCBI Taxonomy" id="1276259"/>
    <lineage>
        <taxon>Bacteria</taxon>
        <taxon>Bacillati</taxon>
        <taxon>Mycoplasmatota</taxon>
        <taxon>Mollicutes</taxon>
        <taxon>Entomoplasmatales</taxon>
        <taxon>Spiroplasmataceae</taxon>
        <taxon>Spiroplasma</taxon>
    </lineage>
</organism>
<evidence type="ECO:0000313" key="2">
    <source>
        <dbReference type="EMBL" id="AXF95636.1"/>
    </source>
</evidence>
<dbReference type="PROSITE" id="PS51257">
    <property type="entry name" value="PROKAR_LIPOPROTEIN"/>
    <property type="match status" value="1"/>
</dbReference>
<evidence type="ECO:0000313" key="3">
    <source>
        <dbReference type="Proteomes" id="UP000253689"/>
    </source>
</evidence>
<evidence type="ECO:0000256" key="1">
    <source>
        <dbReference type="SAM" id="SignalP"/>
    </source>
</evidence>
<reference evidence="3" key="1">
    <citation type="submission" date="2018-07" db="EMBL/GenBank/DDBJ databases">
        <title>Complete Genome Sequence of Spiroplasma phoeniceum.</title>
        <authorList>
            <person name="Davis R.E."/>
            <person name="Shao J.Y."/>
            <person name="Zhao Y."/>
            <person name="Silver A."/>
            <person name="Stump z."/>
            <person name="Gasparich G."/>
        </authorList>
    </citation>
    <scope>NUCLEOTIDE SEQUENCE [LARGE SCALE GENOMIC DNA]</scope>
    <source>
        <strain evidence="3">P40</strain>
    </source>
</reference>
<dbReference type="EMBL" id="CP031088">
    <property type="protein sequence ID" value="AXF95636.1"/>
    <property type="molecule type" value="Genomic_DNA"/>
</dbReference>
<dbReference type="InterPro" id="IPR054816">
    <property type="entry name" value="Lipoprotein_mollicutes-type_CS"/>
</dbReference>
<feature type="signal peptide" evidence="1">
    <location>
        <begin position="1"/>
        <end position="22"/>
    </location>
</feature>
<accession>A0A345DN48</accession>
<sequence>MKKILSLLGTITLIGTSATSLVACNTTQYSEDELQQLKKENQICTNCKEIKDNLEWIYQQEKPFNQVDNKWYYVVWRGDKNGDWRIVKFLNNSNLLKIDNFNNRQLEKTDLAYGKDLYISNNSGFIKYVSNWQRDDGAYFKAFYRWNLDTNEPYLIINDNDNIKVNEEI</sequence>
<keyword evidence="1" id="KW-0732">Signal</keyword>
<dbReference type="NCBIfam" id="NF038029">
    <property type="entry name" value="LP_plasma"/>
    <property type="match status" value="1"/>
</dbReference>
<dbReference type="RefSeq" id="WP_114564503.1">
    <property type="nucleotide sequence ID" value="NZ_CP031088.1"/>
</dbReference>
<proteinExistence type="predicted"/>
<dbReference type="NCBIfam" id="NF045726">
    <property type="entry name" value="XXplasma_LP"/>
    <property type="match status" value="1"/>
</dbReference>